<dbReference type="Proteomes" id="UP000367750">
    <property type="component" value="Unassembled WGS sequence"/>
</dbReference>
<dbReference type="EMBL" id="VYKK01000004">
    <property type="protein sequence ID" value="KAA9007538.1"/>
    <property type="molecule type" value="Genomic_DNA"/>
</dbReference>
<proteinExistence type="predicted"/>
<keyword evidence="3" id="KW-1185">Reference proteome</keyword>
<dbReference type="AlphaFoldDB" id="A0A5J5GIL4"/>
<evidence type="ECO:0000313" key="3">
    <source>
        <dbReference type="Proteomes" id="UP000367750"/>
    </source>
</evidence>
<sequence>MSPMTPSAKADKIERLSRDIQDMQEEARRISYELSAVRNRTENGWEWEVTFYGKKVHIRADDFLRLAQVKENASSRELFKELVAWKIRSLSI</sequence>
<organism evidence="2 3">
    <name type="scientific">Paenibacillus spiritus</name>
    <dbReference type="NCBI Taxonomy" id="2496557"/>
    <lineage>
        <taxon>Bacteria</taxon>
        <taxon>Bacillati</taxon>
        <taxon>Bacillota</taxon>
        <taxon>Bacilli</taxon>
        <taxon>Bacillales</taxon>
        <taxon>Paenibacillaceae</taxon>
        <taxon>Paenibacillus</taxon>
    </lineage>
</organism>
<evidence type="ECO:0000256" key="1">
    <source>
        <dbReference type="SAM" id="Coils"/>
    </source>
</evidence>
<gene>
    <name evidence="2" type="ORF">F4V43_03340</name>
</gene>
<protein>
    <submittedName>
        <fullName evidence="2">Uncharacterized protein</fullName>
    </submittedName>
</protein>
<feature type="coiled-coil region" evidence="1">
    <location>
        <begin position="13"/>
        <end position="40"/>
    </location>
</feature>
<comment type="caution">
    <text evidence="2">The sequence shown here is derived from an EMBL/GenBank/DDBJ whole genome shotgun (WGS) entry which is preliminary data.</text>
</comment>
<accession>A0A5J5GIL4</accession>
<reference evidence="2 3" key="1">
    <citation type="submission" date="2019-09" db="EMBL/GenBank/DDBJ databases">
        <title>Bacillus ochoae sp. nov., Paenibacillus whitsoniae sp. nov., Paenibacillus spiritus sp. nov. Isolated from the Mars Exploration Rover during spacecraft assembly.</title>
        <authorList>
            <person name="Seuylemezian A."/>
            <person name="Vaishampayan P."/>
        </authorList>
    </citation>
    <scope>NUCLEOTIDE SEQUENCE [LARGE SCALE GENOMIC DNA]</scope>
    <source>
        <strain evidence="2 3">MER_111</strain>
    </source>
</reference>
<dbReference type="OrthoDB" id="2620773at2"/>
<dbReference type="RefSeq" id="WP_150456828.1">
    <property type="nucleotide sequence ID" value="NZ_VYKK01000004.1"/>
</dbReference>
<evidence type="ECO:0000313" key="2">
    <source>
        <dbReference type="EMBL" id="KAA9007538.1"/>
    </source>
</evidence>
<keyword evidence="1" id="KW-0175">Coiled coil</keyword>
<name>A0A5J5GIL4_9BACL</name>